<dbReference type="KEGG" id="hnv:DDQ68_06555"/>
<dbReference type="Gene3D" id="3.40.50.300">
    <property type="entry name" value="P-loop containing nucleotide triphosphate hydrolases"/>
    <property type="match status" value="1"/>
</dbReference>
<dbReference type="PANTHER" id="PTHR42781:SF4">
    <property type="entry name" value="SPERMIDINE_PUTRESCINE IMPORT ATP-BINDING PROTEIN POTA"/>
    <property type="match status" value="1"/>
</dbReference>
<reference evidence="11" key="1">
    <citation type="submission" date="2018-04" db="EMBL/GenBank/DDBJ databases">
        <title>Complete genome of Antarctic heterotrophic bacterium Hymenobacter nivis.</title>
        <authorList>
            <person name="Terashima M."/>
        </authorList>
    </citation>
    <scope>NUCLEOTIDE SEQUENCE [LARGE SCALE GENOMIC DNA]</scope>
    <source>
        <strain evidence="11">NBRC 111535</strain>
    </source>
</reference>
<keyword evidence="5 10" id="KW-0067">ATP-binding</keyword>
<keyword evidence="7" id="KW-0406">Ion transport</keyword>
<dbReference type="InterPro" id="IPR050093">
    <property type="entry name" value="ABC_SmlMolc_Importer"/>
</dbReference>
<dbReference type="InterPro" id="IPR017871">
    <property type="entry name" value="ABC_transporter-like_CS"/>
</dbReference>
<dbReference type="GO" id="GO:0015408">
    <property type="term" value="F:ABC-type ferric iron transporter activity"/>
    <property type="evidence" value="ECO:0007669"/>
    <property type="project" value="InterPro"/>
</dbReference>
<feature type="domain" description="ABC transporter" evidence="9">
    <location>
        <begin position="2"/>
        <end position="232"/>
    </location>
</feature>
<dbReference type="GO" id="GO:0016020">
    <property type="term" value="C:membrane"/>
    <property type="evidence" value="ECO:0007669"/>
    <property type="project" value="InterPro"/>
</dbReference>
<keyword evidence="1" id="KW-0813">Transport</keyword>
<evidence type="ECO:0000256" key="5">
    <source>
        <dbReference type="ARBA" id="ARBA00022840"/>
    </source>
</evidence>
<evidence type="ECO:0000256" key="6">
    <source>
        <dbReference type="ARBA" id="ARBA00023004"/>
    </source>
</evidence>
<dbReference type="PANTHER" id="PTHR42781">
    <property type="entry name" value="SPERMIDINE/PUTRESCINE IMPORT ATP-BINDING PROTEIN POTA"/>
    <property type="match status" value="1"/>
</dbReference>
<dbReference type="InterPro" id="IPR015853">
    <property type="entry name" value="ABC_transpr_FbpC"/>
</dbReference>
<dbReference type="Proteomes" id="UP000245999">
    <property type="component" value="Chromosome"/>
</dbReference>
<dbReference type="InterPro" id="IPR003439">
    <property type="entry name" value="ABC_transporter-like_ATP-bd"/>
</dbReference>
<evidence type="ECO:0000256" key="8">
    <source>
        <dbReference type="ARBA" id="ARBA00023136"/>
    </source>
</evidence>
<evidence type="ECO:0000256" key="3">
    <source>
        <dbReference type="ARBA" id="ARBA00022496"/>
    </source>
</evidence>
<evidence type="ECO:0000313" key="11">
    <source>
        <dbReference type="Proteomes" id="UP000245999"/>
    </source>
</evidence>
<dbReference type="FunFam" id="3.40.50.300:FF:000425">
    <property type="entry name" value="Probable ABC transporter, ATP-binding subunit"/>
    <property type="match status" value="1"/>
</dbReference>
<keyword evidence="4" id="KW-0547">Nucleotide-binding</keyword>
<evidence type="ECO:0000313" key="10">
    <source>
        <dbReference type="EMBL" id="AWM35325.1"/>
    </source>
</evidence>
<evidence type="ECO:0000256" key="1">
    <source>
        <dbReference type="ARBA" id="ARBA00022448"/>
    </source>
</evidence>
<keyword evidence="3" id="KW-0410">Iron transport</keyword>
<dbReference type="Pfam" id="PF00005">
    <property type="entry name" value="ABC_tran"/>
    <property type="match status" value="1"/>
</dbReference>
<dbReference type="PROSITE" id="PS50893">
    <property type="entry name" value="ABC_TRANSPORTER_2"/>
    <property type="match status" value="1"/>
</dbReference>
<evidence type="ECO:0000256" key="7">
    <source>
        <dbReference type="ARBA" id="ARBA00023065"/>
    </source>
</evidence>
<keyword evidence="2" id="KW-1003">Cell membrane</keyword>
<proteinExistence type="predicted"/>
<evidence type="ECO:0000256" key="4">
    <source>
        <dbReference type="ARBA" id="ARBA00022741"/>
    </source>
</evidence>
<accession>A0A2Z3GWC3</accession>
<dbReference type="EMBL" id="CP029145">
    <property type="protein sequence ID" value="AWM35325.1"/>
    <property type="molecule type" value="Genomic_DNA"/>
</dbReference>
<dbReference type="OrthoDB" id="1115710at2"/>
<dbReference type="GO" id="GO:0005524">
    <property type="term" value="F:ATP binding"/>
    <property type="evidence" value="ECO:0007669"/>
    <property type="project" value="UniProtKB-KW"/>
</dbReference>
<dbReference type="AlphaFoldDB" id="A0A2Z3GWC3"/>
<keyword evidence="6" id="KW-0408">Iron</keyword>
<dbReference type="GO" id="GO:0016887">
    <property type="term" value="F:ATP hydrolysis activity"/>
    <property type="evidence" value="ECO:0007669"/>
    <property type="project" value="InterPro"/>
</dbReference>
<dbReference type="InterPro" id="IPR027417">
    <property type="entry name" value="P-loop_NTPase"/>
</dbReference>
<dbReference type="InterPro" id="IPR003593">
    <property type="entry name" value="AAA+_ATPase"/>
</dbReference>
<keyword evidence="11" id="KW-1185">Reference proteome</keyword>
<dbReference type="CDD" id="cd03259">
    <property type="entry name" value="ABC_Carb_Solutes_like"/>
    <property type="match status" value="1"/>
</dbReference>
<evidence type="ECO:0000256" key="2">
    <source>
        <dbReference type="ARBA" id="ARBA00022475"/>
    </source>
</evidence>
<dbReference type="SUPFAM" id="SSF52540">
    <property type="entry name" value="P-loop containing nucleoside triphosphate hydrolases"/>
    <property type="match status" value="1"/>
</dbReference>
<evidence type="ECO:0000259" key="9">
    <source>
        <dbReference type="PROSITE" id="PS50893"/>
    </source>
</evidence>
<protein>
    <submittedName>
        <fullName evidence="10">Sulfate ABC transporter ATP-binding protein</fullName>
    </submittedName>
</protein>
<dbReference type="PROSITE" id="PS00211">
    <property type="entry name" value="ABC_TRANSPORTER_1"/>
    <property type="match status" value="1"/>
</dbReference>
<dbReference type="SMART" id="SM00382">
    <property type="entry name" value="AAA"/>
    <property type="match status" value="1"/>
</dbReference>
<sequence>MLQVNALTKQFGGQPVLRDIAFRLVKGEVLAVLGRSGCGKTTLLKILAGLEAPDAGTLSLNGQNLLPVPPNERQMVYLYQEPLLFPHLNVFENVAFGLHIRKVPKAEVVEQVRALLAELDLTEHGQKAPHQLSGGQRQRVSFGRALIIRPRLLLLDEPFGNLDAQTRADMQQLFLRVSRQHQITSLFVTHDSREALTVGTRFGYLDQGVLTSFASVNEFIQDPRTNIQAELSFWESIQQTTFQAKNMNVVLSAAEAPLPRQ</sequence>
<dbReference type="GO" id="GO:0015697">
    <property type="term" value="P:quaternary ammonium group transport"/>
    <property type="evidence" value="ECO:0007669"/>
    <property type="project" value="UniProtKB-ARBA"/>
</dbReference>
<organism evidence="10 11">
    <name type="scientific">Hymenobacter nivis</name>
    <dbReference type="NCBI Taxonomy" id="1850093"/>
    <lineage>
        <taxon>Bacteria</taxon>
        <taxon>Pseudomonadati</taxon>
        <taxon>Bacteroidota</taxon>
        <taxon>Cytophagia</taxon>
        <taxon>Cytophagales</taxon>
        <taxon>Hymenobacteraceae</taxon>
        <taxon>Hymenobacter</taxon>
    </lineage>
</organism>
<keyword evidence="8" id="KW-0472">Membrane</keyword>
<gene>
    <name evidence="10" type="ORF">DDQ68_06555</name>
</gene>
<name>A0A2Z3GWC3_9BACT</name>